<reference evidence="12" key="1">
    <citation type="journal article" date="2020" name="Syst. Appl. Microbiol.">
        <title>Streptomyces alkaliterrae sp. nov., isolated from an alkaline soil, and emended descriptions of Streptomyces alkaliphilus, Streptomyces calidiresistens and Streptomyces durbertensis.</title>
        <authorList>
            <person name="Swiecimska M."/>
            <person name="Golinska P."/>
            <person name="Nouioui I."/>
            <person name="Wypij M."/>
            <person name="Rai M."/>
            <person name="Sangal V."/>
            <person name="Goodfellow M."/>
        </authorList>
    </citation>
    <scope>NUCLEOTIDE SEQUENCE [LARGE SCALE GENOMIC DNA]</scope>
    <source>
        <strain evidence="12">DSM 104538</strain>
    </source>
</reference>
<dbReference type="RefSeq" id="WP_182854856.1">
    <property type="nucleotide sequence ID" value="NZ_WMLF01000076.1"/>
</dbReference>
<dbReference type="Gene3D" id="3.40.710.10">
    <property type="entry name" value="DD-peptidase/beta-lactamase superfamily"/>
    <property type="match status" value="1"/>
</dbReference>
<dbReference type="PANTHER" id="PTHR21581">
    <property type="entry name" value="D-ALANYL-D-ALANINE CARBOXYPEPTIDASE"/>
    <property type="match status" value="1"/>
</dbReference>
<keyword evidence="3" id="KW-0378">Hydrolase</keyword>
<dbReference type="PANTHER" id="PTHR21581:SF33">
    <property type="entry name" value="D-ALANYL-D-ALANINE CARBOXYPEPTIDASE DACB"/>
    <property type="match status" value="1"/>
</dbReference>
<evidence type="ECO:0000259" key="10">
    <source>
        <dbReference type="Pfam" id="PF00768"/>
    </source>
</evidence>
<name>A0ABR6EE69_9ACTN</name>
<dbReference type="InterPro" id="IPR018044">
    <property type="entry name" value="Peptidase_S11"/>
</dbReference>
<proteinExistence type="inferred from homology"/>
<evidence type="ECO:0000256" key="6">
    <source>
        <dbReference type="ARBA" id="ARBA00023316"/>
    </source>
</evidence>
<feature type="compositionally biased region" description="Low complexity" evidence="8">
    <location>
        <begin position="427"/>
        <end position="457"/>
    </location>
</feature>
<keyword evidence="11" id="KW-0121">Carboxypeptidase</keyword>
<dbReference type="GO" id="GO:0004180">
    <property type="term" value="F:carboxypeptidase activity"/>
    <property type="evidence" value="ECO:0007669"/>
    <property type="project" value="UniProtKB-KW"/>
</dbReference>
<feature type="signal peptide" evidence="9">
    <location>
        <begin position="1"/>
        <end position="27"/>
    </location>
</feature>
<accession>A0ABR6EE69</accession>
<evidence type="ECO:0000256" key="5">
    <source>
        <dbReference type="ARBA" id="ARBA00022984"/>
    </source>
</evidence>
<evidence type="ECO:0000256" key="1">
    <source>
        <dbReference type="ARBA" id="ARBA00007164"/>
    </source>
</evidence>
<evidence type="ECO:0000256" key="4">
    <source>
        <dbReference type="ARBA" id="ARBA00022960"/>
    </source>
</evidence>
<feature type="region of interest" description="Disordered" evidence="8">
    <location>
        <begin position="403"/>
        <end position="473"/>
    </location>
</feature>
<dbReference type="Proteomes" id="UP000766698">
    <property type="component" value="Unassembled WGS sequence"/>
</dbReference>
<keyword evidence="4" id="KW-0133">Cell shape</keyword>
<evidence type="ECO:0000256" key="3">
    <source>
        <dbReference type="ARBA" id="ARBA00022801"/>
    </source>
</evidence>
<keyword evidence="2 9" id="KW-0732">Signal</keyword>
<dbReference type="EMBL" id="WMLF01000076">
    <property type="protein sequence ID" value="MBB1243463.1"/>
    <property type="molecule type" value="Genomic_DNA"/>
</dbReference>
<dbReference type="InterPro" id="IPR001967">
    <property type="entry name" value="Peptidase_S11_N"/>
</dbReference>
<gene>
    <name evidence="11" type="ORF">GL263_07795</name>
</gene>
<sequence length="473" mass="49861">MRSVFSTTVVTALAVPALLVGALPAHADDAVPPREMSIVGGERLGKPGTQVSLQPGAPKLPKGVTARSWVVADAETGEILAAHNAHWRLAPASTLKMLFAEILLPKYEKDFEYTVQPEDLAGMGAGSSAVGIKEDHSYTVHDLWNGVFLRSGNDAVHVLAAINGGMAKTAREMNDRARELGAEDTHVVSPDGYDADGQTSSAYDLTLIARAGMQNPDFRAYAATVSAKFPGGFDKKGKRERFAIETTNRLMRGDYAGDRLAPYKGLAGIKNGFTSNAGYTFTGIAQRGDRKLLVTVMHPDRDREDSHRNDVYKQTAKLFDWGFAAAEKVRPVGELVPPVSERERLEGGEEGKAGGTPGTAIGGEQVAAGRPSGTDGVGTPLALTGASLALLAVLGYVVHRRWPQPAGVSRPPRTPAAAPKDPTGPKAPTDPTSPKASTAPPAPKAPAGASRTGARSPSPAPAARRRLRLPWGR</sequence>
<dbReference type="InterPro" id="IPR012338">
    <property type="entry name" value="Beta-lactam/transpept-like"/>
</dbReference>
<protein>
    <submittedName>
        <fullName evidence="11">D-alanyl-D-alanine carboxypeptidase</fullName>
    </submittedName>
</protein>
<feature type="domain" description="Peptidase S11 D-alanyl-D-alanine carboxypeptidase A N-terminal" evidence="10">
    <location>
        <begin position="63"/>
        <end position="298"/>
    </location>
</feature>
<evidence type="ECO:0000313" key="12">
    <source>
        <dbReference type="Proteomes" id="UP000766698"/>
    </source>
</evidence>
<feature type="region of interest" description="Disordered" evidence="8">
    <location>
        <begin position="337"/>
        <end position="373"/>
    </location>
</feature>
<feature type="chain" id="PRO_5047248648" evidence="9">
    <location>
        <begin position="28"/>
        <end position="473"/>
    </location>
</feature>
<evidence type="ECO:0000256" key="9">
    <source>
        <dbReference type="SAM" id="SignalP"/>
    </source>
</evidence>
<dbReference type="PRINTS" id="PR00725">
    <property type="entry name" value="DADACBPTASE1"/>
</dbReference>
<keyword evidence="12" id="KW-1185">Reference proteome</keyword>
<comment type="similarity">
    <text evidence="1 7">Belongs to the peptidase S11 family.</text>
</comment>
<dbReference type="Pfam" id="PF00768">
    <property type="entry name" value="Peptidase_S11"/>
    <property type="match status" value="1"/>
</dbReference>
<keyword evidence="11" id="KW-0645">Protease</keyword>
<comment type="caution">
    <text evidence="11">The sequence shown here is derived from an EMBL/GenBank/DDBJ whole genome shotgun (WGS) entry which is preliminary data.</text>
</comment>
<organism evidence="11 12">
    <name type="scientific">Streptomyces durbertensis</name>
    <dbReference type="NCBI Taxonomy" id="2448886"/>
    <lineage>
        <taxon>Bacteria</taxon>
        <taxon>Bacillati</taxon>
        <taxon>Actinomycetota</taxon>
        <taxon>Actinomycetes</taxon>
        <taxon>Kitasatosporales</taxon>
        <taxon>Streptomycetaceae</taxon>
        <taxon>Streptomyces</taxon>
    </lineage>
</organism>
<dbReference type="SUPFAM" id="SSF56601">
    <property type="entry name" value="beta-lactamase/transpeptidase-like"/>
    <property type="match status" value="1"/>
</dbReference>
<evidence type="ECO:0000256" key="2">
    <source>
        <dbReference type="ARBA" id="ARBA00022729"/>
    </source>
</evidence>
<keyword evidence="5" id="KW-0573">Peptidoglycan synthesis</keyword>
<feature type="compositionally biased region" description="Basic residues" evidence="8">
    <location>
        <begin position="463"/>
        <end position="473"/>
    </location>
</feature>
<evidence type="ECO:0000256" key="7">
    <source>
        <dbReference type="RuleBase" id="RU004016"/>
    </source>
</evidence>
<evidence type="ECO:0000313" key="11">
    <source>
        <dbReference type="EMBL" id="MBB1243463.1"/>
    </source>
</evidence>
<evidence type="ECO:0000256" key="8">
    <source>
        <dbReference type="SAM" id="MobiDB-lite"/>
    </source>
</evidence>
<feature type="compositionally biased region" description="Basic and acidic residues" evidence="8">
    <location>
        <begin position="340"/>
        <end position="352"/>
    </location>
</feature>
<keyword evidence="6" id="KW-0961">Cell wall biogenesis/degradation</keyword>